<sequence length="783" mass="86988">DDGLDPSRQFLPASDAKKMKKKKKFLRAILIIMLTILATVVALIVGFRVRNFHLRTEGKIKKVFGGSLMVANQRFIDAYEDRSSAQFTELASQVSKEIKKIYSRMPLLSRYHVSSSIQAFSDLSDGSVKAYYMSEFSVPEAQVSAVDEAIASMHTNGPGDTRRLSLKTTKDLLIYNVMSATVDPRLVTSNLKGHYKQFHHSHAGETGIIQSPGFPNSSYTANTYTEWQLRADPNHRIQLEFTVIDLENDCQNDFIRLYDSLVPSENQVIVEKCGYYAYKQSNEKKVFLSSGNVMLVTLVTNGENHFPGFSANYSQVPTEIKGCGGKLTGMNGTFTSPGFPSSYPPQIQCDWNINVPEGKHIIINFNKFALTEQGPNPNNCTNDYLEINGNRMCGGGIENLPLIIKTNKTNIRFISDMSFVEEGFSAEFEAVYPTDRCPDKFHCENDACINQKLRCDGYDDCGDLSDEKNCACNESYIKCNNGFCKPKYWLCDRVNDCGDNTDEENCGYCKAGEVTCQNGRCISEHKMCDGLDDCEDGTDESECTKSTVPNCSEFTFKCKNNTCISKQNPECDGSKDCEDGSDEEGCECGMRPYQSSMIVGGEAAIEGNWPWQVSLHLVGRAHVCGASLISNLWLVTAAHCIHETNRYSGPDEWDVYLGLHSQSETNTENAVHKRVKQIICHPDYDPVRDNNDIALMELDSPVPLSTKIWPICLPAATWVLPVGQSVWITGWGKIREEGSLATVLQEAEVRIINETVCSQLLGNEITPEMVCAGVLTGGVDACQ</sequence>
<dbReference type="PROSITE" id="PS50068">
    <property type="entry name" value="LDLRA_2"/>
    <property type="match status" value="4"/>
</dbReference>
<dbReference type="Gene3D" id="4.10.400.10">
    <property type="entry name" value="Low-density Lipoprotein Receptor"/>
    <property type="match status" value="4"/>
</dbReference>
<feature type="transmembrane region" description="Helical" evidence="14">
    <location>
        <begin position="25"/>
        <end position="47"/>
    </location>
</feature>
<dbReference type="SUPFAM" id="SSF82671">
    <property type="entry name" value="SEA domain"/>
    <property type="match status" value="1"/>
</dbReference>
<dbReference type="Gene3D" id="2.40.10.10">
    <property type="entry name" value="Trypsin-like serine proteases"/>
    <property type="match status" value="2"/>
</dbReference>
<dbReference type="FunFam" id="2.60.120.290:FF:000070">
    <property type="entry name" value="Suppression of tumorigenicity 14b"/>
    <property type="match status" value="1"/>
</dbReference>
<evidence type="ECO:0000256" key="14">
    <source>
        <dbReference type="SAM" id="Phobius"/>
    </source>
</evidence>
<dbReference type="InterPro" id="IPR000082">
    <property type="entry name" value="SEA_dom"/>
</dbReference>
<feature type="disulfide bond" evidence="13">
    <location>
        <begin position="479"/>
        <end position="497"/>
    </location>
</feature>
<comment type="caution">
    <text evidence="13">Lacks conserved residue(s) required for the propagation of feature annotation.</text>
</comment>
<dbReference type="Gene3D" id="3.30.70.960">
    <property type="entry name" value="SEA domain"/>
    <property type="match status" value="1"/>
</dbReference>
<evidence type="ECO:0000259" key="17">
    <source>
        <dbReference type="PROSITE" id="PS50240"/>
    </source>
</evidence>
<dbReference type="InterPro" id="IPR036055">
    <property type="entry name" value="LDL_receptor-like_sf"/>
</dbReference>
<evidence type="ECO:0000256" key="8">
    <source>
        <dbReference type="ARBA" id="ARBA00022968"/>
    </source>
</evidence>
<feature type="disulfide bond" evidence="13">
    <location>
        <begin position="491"/>
        <end position="506"/>
    </location>
</feature>
<keyword evidence="3 14" id="KW-0812">Transmembrane</keyword>
<dbReference type="SUPFAM" id="SSF57424">
    <property type="entry name" value="LDL receptor-like module"/>
    <property type="match status" value="4"/>
</dbReference>
<gene>
    <name evidence="18" type="primary">st14b</name>
    <name evidence="18" type="ORF">DAT39_003315</name>
</gene>
<feature type="disulfide bond" evidence="13">
    <location>
        <begin position="551"/>
        <end position="563"/>
    </location>
</feature>
<proteinExistence type="predicted"/>
<dbReference type="InterPro" id="IPR043504">
    <property type="entry name" value="Peptidase_S1_PA_chymotrypsin"/>
</dbReference>
<dbReference type="AlphaFoldDB" id="A0A8J4TZB4"/>
<protein>
    <submittedName>
        <fullName evidence="18">Suppressor of tumorigenicity 14 protein</fullName>
    </submittedName>
</protein>
<evidence type="ECO:0000259" key="16">
    <source>
        <dbReference type="PROSITE" id="PS50024"/>
    </source>
</evidence>
<dbReference type="GO" id="GO:0004252">
    <property type="term" value="F:serine-type endopeptidase activity"/>
    <property type="evidence" value="ECO:0007669"/>
    <property type="project" value="InterPro"/>
</dbReference>
<evidence type="ECO:0000256" key="11">
    <source>
        <dbReference type="ARBA" id="ARBA00023157"/>
    </source>
</evidence>
<dbReference type="Pfam" id="PF00089">
    <property type="entry name" value="Trypsin"/>
    <property type="match status" value="1"/>
</dbReference>
<dbReference type="PANTHER" id="PTHR24252">
    <property type="entry name" value="ACROSIN-RELATED"/>
    <property type="match status" value="1"/>
</dbReference>
<feature type="disulfide bond" evidence="13">
    <location>
        <begin position="443"/>
        <end position="461"/>
    </location>
</feature>
<dbReference type="InterPro" id="IPR009003">
    <property type="entry name" value="Peptidase_S1_PA"/>
</dbReference>
<dbReference type="PROSITE" id="PS01209">
    <property type="entry name" value="LDLRA_1"/>
    <property type="match status" value="1"/>
</dbReference>
<feature type="domain" description="SEA" evidence="16">
    <location>
        <begin position="60"/>
        <end position="180"/>
    </location>
</feature>
<keyword evidence="10 14" id="KW-0472">Membrane</keyword>
<dbReference type="InterPro" id="IPR000859">
    <property type="entry name" value="CUB_dom"/>
</dbReference>
<evidence type="ECO:0000256" key="1">
    <source>
        <dbReference type="ARBA" id="ARBA00004606"/>
    </source>
</evidence>
<feature type="disulfide bond" evidence="13">
    <location>
        <begin position="472"/>
        <end position="484"/>
    </location>
</feature>
<dbReference type="PROSITE" id="PS01180">
    <property type="entry name" value="CUB"/>
    <property type="match status" value="2"/>
</dbReference>
<feature type="domain" description="CUB" evidence="15">
    <location>
        <begin position="191"/>
        <end position="316"/>
    </location>
</feature>
<dbReference type="SMART" id="SM00042">
    <property type="entry name" value="CUB"/>
    <property type="match status" value="2"/>
</dbReference>
<keyword evidence="5" id="KW-0677">Repeat</keyword>
<feature type="disulfide bond" evidence="13">
    <location>
        <begin position="516"/>
        <end position="534"/>
    </location>
</feature>
<dbReference type="Pfam" id="PF00431">
    <property type="entry name" value="CUB"/>
    <property type="match status" value="2"/>
</dbReference>
<feature type="disulfide bond" evidence="13">
    <location>
        <begin position="455"/>
        <end position="470"/>
    </location>
</feature>
<dbReference type="PRINTS" id="PR00261">
    <property type="entry name" value="LDLRECEPTOR"/>
</dbReference>
<dbReference type="SUPFAM" id="SSF50494">
    <property type="entry name" value="Trypsin-like serine proteases"/>
    <property type="match status" value="1"/>
</dbReference>
<dbReference type="InterPro" id="IPR023415">
    <property type="entry name" value="LDLR_class-A_CS"/>
</dbReference>
<dbReference type="FunFam" id="2.40.10.10:FF:000007">
    <property type="entry name" value="Transmembrane serine protease 7"/>
    <property type="match status" value="1"/>
</dbReference>
<dbReference type="CDD" id="cd00190">
    <property type="entry name" value="Tryp_SPc"/>
    <property type="match status" value="1"/>
</dbReference>
<dbReference type="SMART" id="SM00020">
    <property type="entry name" value="Tryp_SPc"/>
    <property type="match status" value="1"/>
</dbReference>
<dbReference type="Pfam" id="PF00057">
    <property type="entry name" value="Ldl_recept_a"/>
    <property type="match status" value="4"/>
</dbReference>
<keyword evidence="4" id="KW-0732">Signal</keyword>
<name>A0A8J4TZB4_CLAMG</name>
<feature type="non-terminal residue" evidence="18">
    <location>
        <position position="783"/>
    </location>
</feature>
<dbReference type="FunFam" id="2.60.120.290:FF:000003">
    <property type="entry name" value="Neuropilin"/>
    <property type="match status" value="1"/>
</dbReference>
<keyword evidence="11 13" id="KW-1015">Disulfide bond</keyword>
<dbReference type="GO" id="GO:0016020">
    <property type="term" value="C:membrane"/>
    <property type="evidence" value="ECO:0007669"/>
    <property type="project" value="UniProtKB-SubCell"/>
</dbReference>
<keyword evidence="8" id="KW-0735">Signal-anchor</keyword>
<evidence type="ECO:0000256" key="13">
    <source>
        <dbReference type="PROSITE-ProRule" id="PRU00124"/>
    </source>
</evidence>
<dbReference type="Pfam" id="PF01390">
    <property type="entry name" value="SEA"/>
    <property type="match status" value="1"/>
</dbReference>
<dbReference type="Proteomes" id="UP000727407">
    <property type="component" value="Unassembled WGS sequence"/>
</dbReference>
<feature type="disulfide bond" evidence="13">
    <location>
        <begin position="509"/>
        <end position="521"/>
    </location>
</feature>
<feature type="disulfide bond" evidence="13">
    <location>
        <begin position="571"/>
        <end position="586"/>
    </location>
</feature>
<evidence type="ECO:0000313" key="19">
    <source>
        <dbReference type="Proteomes" id="UP000727407"/>
    </source>
</evidence>
<dbReference type="CDD" id="cd00112">
    <property type="entry name" value="LDLa"/>
    <property type="match status" value="4"/>
</dbReference>
<evidence type="ECO:0000256" key="9">
    <source>
        <dbReference type="ARBA" id="ARBA00022989"/>
    </source>
</evidence>
<evidence type="ECO:0000256" key="12">
    <source>
        <dbReference type="ARBA" id="ARBA00023180"/>
    </source>
</evidence>
<keyword evidence="19" id="KW-1185">Reference proteome</keyword>
<keyword evidence="7" id="KW-0720">Serine protease</keyword>
<reference evidence="18" key="1">
    <citation type="submission" date="2020-07" db="EMBL/GenBank/DDBJ databases">
        <title>Clarias magur genome sequencing, assembly and annotation.</title>
        <authorList>
            <person name="Kushwaha B."/>
            <person name="Kumar R."/>
            <person name="Das P."/>
            <person name="Joshi C.G."/>
            <person name="Kumar D."/>
            <person name="Nagpure N.S."/>
            <person name="Pandey M."/>
            <person name="Agarwal S."/>
            <person name="Srivastava S."/>
            <person name="Singh M."/>
            <person name="Sahoo L."/>
            <person name="Jayasankar P."/>
            <person name="Meher P.K."/>
            <person name="Koringa P.G."/>
            <person name="Iquebal M.A."/>
            <person name="Das S.P."/>
            <person name="Bit A."/>
            <person name="Patnaik S."/>
            <person name="Patel N."/>
            <person name="Shah T.M."/>
            <person name="Hinsu A."/>
            <person name="Jena J.K."/>
        </authorList>
    </citation>
    <scope>NUCLEOTIDE SEQUENCE</scope>
    <source>
        <strain evidence="18">CIFAMagur01</strain>
        <tissue evidence="18">Testis</tissue>
    </source>
</reference>
<comment type="subcellular location">
    <subcellularLocation>
        <location evidence="1">Membrane</location>
        <topology evidence="1">Single-pass type II membrane protein</topology>
    </subcellularLocation>
</comment>
<dbReference type="SUPFAM" id="SSF49854">
    <property type="entry name" value="Spermadhesin, CUB domain"/>
    <property type="match status" value="2"/>
</dbReference>
<evidence type="ECO:0000256" key="2">
    <source>
        <dbReference type="ARBA" id="ARBA00022670"/>
    </source>
</evidence>
<dbReference type="PANTHER" id="PTHR24252:SF17">
    <property type="entry name" value="SUPPRESSOR OF TUMORIGENICITY 14 PROTEIN HOMOLOG-RELATED"/>
    <property type="match status" value="1"/>
</dbReference>
<dbReference type="InterPro" id="IPR018114">
    <property type="entry name" value="TRYPSIN_HIS"/>
</dbReference>
<dbReference type="InterPro" id="IPR002172">
    <property type="entry name" value="LDrepeatLR_classA_rpt"/>
</dbReference>
<dbReference type="Gene3D" id="2.60.120.290">
    <property type="entry name" value="Spermadhesin, CUB domain"/>
    <property type="match status" value="2"/>
</dbReference>
<feature type="domain" description="Peptidase S1" evidence="17">
    <location>
        <begin position="598"/>
        <end position="783"/>
    </location>
</feature>
<evidence type="ECO:0000313" key="18">
    <source>
        <dbReference type="EMBL" id="KAF5906986.1"/>
    </source>
</evidence>
<keyword evidence="9 14" id="KW-1133">Transmembrane helix</keyword>
<evidence type="ECO:0000256" key="6">
    <source>
        <dbReference type="ARBA" id="ARBA00022801"/>
    </source>
</evidence>
<organism evidence="18 19">
    <name type="scientific">Clarias magur</name>
    <name type="common">Asian catfish</name>
    <name type="synonym">Macropteronotus magur</name>
    <dbReference type="NCBI Taxonomy" id="1594786"/>
    <lineage>
        <taxon>Eukaryota</taxon>
        <taxon>Metazoa</taxon>
        <taxon>Chordata</taxon>
        <taxon>Craniata</taxon>
        <taxon>Vertebrata</taxon>
        <taxon>Euteleostomi</taxon>
        <taxon>Actinopterygii</taxon>
        <taxon>Neopterygii</taxon>
        <taxon>Teleostei</taxon>
        <taxon>Ostariophysi</taxon>
        <taxon>Siluriformes</taxon>
        <taxon>Clariidae</taxon>
        <taxon>Clarias</taxon>
    </lineage>
</organism>
<keyword evidence="12" id="KW-0325">Glycoprotein</keyword>
<dbReference type="GO" id="GO:0006508">
    <property type="term" value="P:proteolysis"/>
    <property type="evidence" value="ECO:0007669"/>
    <property type="project" value="UniProtKB-KW"/>
</dbReference>
<dbReference type="InterPro" id="IPR035914">
    <property type="entry name" value="Sperma_CUB_dom_sf"/>
</dbReference>
<accession>A0A8J4TZB4</accession>
<dbReference type="PROSITE" id="PS50240">
    <property type="entry name" value="TRYPSIN_DOM"/>
    <property type="match status" value="1"/>
</dbReference>
<evidence type="ECO:0000256" key="3">
    <source>
        <dbReference type="ARBA" id="ARBA00022692"/>
    </source>
</evidence>
<dbReference type="EMBL" id="QNUK01000026">
    <property type="protein sequence ID" value="KAF5906986.1"/>
    <property type="molecule type" value="Genomic_DNA"/>
</dbReference>
<evidence type="ECO:0000256" key="4">
    <source>
        <dbReference type="ARBA" id="ARBA00022729"/>
    </source>
</evidence>
<keyword evidence="6" id="KW-0378">Hydrolase</keyword>
<dbReference type="InterPro" id="IPR001254">
    <property type="entry name" value="Trypsin_dom"/>
</dbReference>
<evidence type="ECO:0000256" key="10">
    <source>
        <dbReference type="ARBA" id="ARBA00023136"/>
    </source>
</evidence>
<dbReference type="InterPro" id="IPR036364">
    <property type="entry name" value="SEA_dom_sf"/>
</dbReference>
<feature type="disulfide bond" evidence="13">
    <location>
        <begin position="528"/>
        <end position="543"/>
    </location>
</feature>
<keyword evidence="2" id="KW-0645">Protease</keyword>
<evidence type="ECO:0000256" key="5">
    <source>
        <dbReference type="ARBA" id="ARBA00022737"/>
    </source>
</evidence>
<dbReference type="OrthoDB" id="6380398at2759"/>
<comment type="caution">
    <text evidence="18">The sequence shown here is derived from an EMBL/GenBank/DDBJ whole genome shotgun (WGS) entry which is preliminary data.</text>
</comment>
<dbReference type="SMART" id="SM00192">
    <property type="entry name" value="LDLa"/>
    <property type="match status" value="4"/>
</dbReference>
<dbReference type="CDD" id="cd00041">
    <property type="entry name" value="CUB"/>
    <property type="match status" value="2"/>
</dbReference>
<evidence type="ECO:0000259" key="15">
    <source>
        <dbReference type="PROSITE" id="PS01180"/>
    </source>
</evidence>
<dbReference type="PROSITE" id="PS00134">
    <property type="entry name" value="TRYPSIN_HIS"/>
    <property type="match status" value="1"/>
</dbReference>
<evidence type="ECO:0000256" key="7">
    <source>
        <dbReference type="ARBA" id="ARBA00022825"/>
    </source>
</evidence>
<feature type="non-terminal residue" evidence="18">
    <location>
        <position position="1"/>
    </location>
</feature>
<dbReference type="PROSITE" id="PS50024">
    <property type="entry name" value="SEA"/>
    <property type="match status" value="1"/>
</dbReference>
<feature type="domain" description="CUB" evidence="15">
    <location>
        <begin position="323"/>
        <end position="431"/>
    </location>
</feature>